<feature type="domain" description="Endonuclease GajA/Old nuclease/RecF-like AAA" evidence="2">
    <location>
        <begin position="2"/>
        <end position="427"/>
    </location>
</feature>
<organism evidence="3 4">
    <name type="scientific">Bacillus wiedmannii</name>
    <dbReference type="NCBI Taxonomy" id="1890302"/>
    <lineage>
        <taxon>Bacteria</taxon>
        <taxon>Bacillati</taxon>
        <taxon>Bacillota</taxon>
        <taxon>Bacilli</taxon>
        <taxon>Bacillales</taxon>
        <taxon>Bacillaceae</taxon>
        <taxon>Bacillus</taxon>
        <taxon>Bacillus cereus group</taxon>
    </lineage>
</organism>
<feature type="domain" description="DUF3696" evidence="1">
    <location>
        <begin position="444"/>
        <end position="487"/>
    </location>
</feature>
<dbReference type="Gene3D" id="3.40.50.300">
    <property type="entry name" value="P-loop containing nucleotide triphosphate hydrolases"/>
    <property type="match status" value="1"/>
</dbReference>
<dbReference type="Pfam" id="PF13175">
    <property type="entry name" value="AAA_15"/>
    <property type="match status" value="1"/>
</dbReference>
<evidence type="ECO:0000259" key="2">
    <source>
        <dbReference type="Pfam" id="PF13175"/>
    </source>
</evidence>
<dbReference type="Proteomes" id="UP000196052">
    <property type="component" value="Unassembled WGS sequence"/>
</dbReference>
<protein>
    <submittedName>
        <fullName evidence="3">A0A061AG16 (Uncharacterized protein)</fullName>
    </submittedName>
</protein>
<dbReference type="PANTHER" id="PTHR43581:SF2">
    <property type="entry name" value="EXCINUCLEASE ATPASE SUBUNIT"/>
    <property type="match status" value="1"/>
</dbReference>
<proteinExistence type="predicted"/>
<dbReference type="InterPro" id="IPR022532">
    <property type="entry name" value="DUF3696"/>
</dbReference>
<dbReference type="InterPro" id="IPR051396">
    <property type="entry name" value="Bact_Antivir_Def_Nuclease"/>
</dbReference>
<evidence type="ECO:0000259" key="1">
    <source>
        <dbReference type="Pfam" id="PF12476"/>
    </source>
</evidence>
<dbReference type="PANTHER" id="PTHR43581">
    <property type="entry name" value="ATP/GTP PHOSPHATASE"/>
    <property type="match status" value="1"/>
</dbReference>
<dbReference type="EMBL" id="FMBE01000014">
    <property type="protein sequence ID" value="SCC53741.1"/>
    <property type="molecule type" value="Genomic_DNA"/>
</dbReference>
<dbReference type="SUPFAM" id="SSF52540">
    <property type="entry name" value="P-loop containing nucleoside triphosphate hydrolases"/>
    <property type="match status" value="1"/>
</dbReference>
<accession>A0A1C4FE23</accession>
<name>A0A1C4FE23_9BACI</name>
<reference evidence="4" key="1">
    <citation type="submission" date="2016-08" db="EMBL/GenBank/DDBJ databases">
        <authorList>
            <person name="Loux V."/>
            <person name="Rue O."/>
        </authorList>
    </citation>
    <scope>NUCLEOTIDE SEQUENCE [LARGE SCALE GENOMIC DNA]</scope>
    <source>
        <strain evidence="4">INRA Bc05-F1</strain>
    </source>
</reference>
<dbReference type="InterPro" id="IPR027417">
    <property type="entry name" value="P-loop_NTPase"/>
</dbReference>
<evidence type="ECO:0000313" key="3">
    <source>
        <dbReference type="EMBL" id="SCC53741.1"/>
    </source>
</evidence>
<dbReference type="InterPro" id="IPR041685">
    <property type="entry name" value="AAA_GajA/Old/RecF-like"/>
</dbReference>
<gene>
    <name evidence="3" type="ORF">BC05F1_04279</name>
</gene>
<dbReference type="Pfam" id="PF12476">
    <property type="entry name" value="DUF3696"/>
    <property type="match status" value="1"/>
</dbReference>
<sequence>MKLKLRNFKGIENLEYEDFKPFTVLSGVNSGGKTSFIHFLLLIKQSIESNGNQAPLILNKTYSSLGNFKDIIYKKEISKKFGFQITFEKKDREKFKGKNLDFYFKRWMDVVLKNATIDVDFLYKSKKIYIERYELTFEFEQDYQPYWIRFERVWGCRYRMETNFGLFDRDNYRYANSLYGTRKRAKKNADDISELDNLINQITTYEGTVSFEKLFPVSIEFKNSDNYSETVVFSPYISILQRIFLNYFDKMSYIGPLRDEPRAFYLNTDDANLKIGNKGEHATYILARESLNTISYHELKADYQEGEERYVSKRENLEQAVNYWLCDVFKMAKEVKVKTYKDDKIYEIVITNNTNMKTPISSVGFGVSQILPIVVEGLSSKTGSTLILEQPEIHLHPRVQSLLFDFLYSLTLSGKSVVVETHSDHLINRLRRRVAEDLNNDMANHIGLIFFENREEVKHLILDLNTYGSFEYWPEGFFDQHDDDLRAIVKAQNKKRRMFREGKSKWGTL</sequence>
<dbReference type="AlphaFoldDB" id="A0A1C4FE23"/>
<dbReference type="RefSeq" id="WP_088123127.1">
    <property type="nucleotide sequence ID" value="NZ_FMBE01000014.1"/>
</dbReference>
<evidence type="ECO:0000313" key="4">
    <source>
        <dbReference type="Proteomes" id="UP000196052"/>
    </source>
</evidence>